<proteinExistence type="predicted"/>
<evidence type="ECO:0000313" key="2">
    <source>
        <dbReference type="EMBL" id="QHU30977.1"/>
    </source>
</evidence>
<dbReference type="AlphaFoldDB" id="A0A6C0LKC8"/>
<protein>
    <submittedName>
        <fullName evidence="2">Uncharacterized protein</fullName>
    </submittedName>
</protein>
<feature type="compositionally biased region" description="Basic residues" evidence="1">
    <location>
        <begin position="111"/>
        <end position="124"/>
    </location>
</feature>
<dbReference type="EMBL" id="MN740522">
    <property type="protein sequence ID" value="QHU30977.1"/>
    <property type="molecule type" value="Genomic_DNA"/>
</dbReference>
<feature type="region of interest" description="Disordered" evidence="1">
    <location>
        <begin position="111"/>
        <end position="130"/>
    </location>
</feature>
<sequence length="202" mass="22042">MSAGSDASNIGYGNAFPFSNINKNFVNVDSNNNPRGFGSNEIPGLPGLSGAKNNVDAAKSYVPGICLIKGGSAGKKLKHKINKISRKYKMKSKKQRRTLKNRLKRKFRVTKRRAGKKRGRKTRMRGGSYTAPVPFSNISYPPGYHQYQNNSPITPTFSVGSHLSANESALANPPPIKVLPNCTNCVDNYDHFSGSGFPSRGH</sequence>
<name>A0A6C0LKC8_9ZZZZ</name>
<evidence type="ECO:0000256" key="1">
    <source>
        <dbReference type="SAM" id="MobiDB-lite"/>
    </source>
</evidence>
<organism evidence="2">
    <name type="scientific">viral metagenome</name>
    <dbReference type="NCBI Taxonomy" id="1070528"/>
    <lineage>
        <taxon>unclassified sequences</taxon>
        <taxon>metagenomes</taxon>
        <taxon>organismal metagenomes</taxon>
    </lineage>
</organism>
<accession>A0A6C0LKC8</accession>
<reference evidence="2" key="1">
    <citation type="journal article" date="2020" name="Nature">
        <title>Giant virus diversity and host interactions through global metagenomics.</title>
        <authorList>
            <person name="Schulz F."/>
            <person name="Roux S."/>
            <person name="Paez-Espino D."/>
            <person name="Jungbluth S."/>
            <person name="Walsh D.A."/>
            <person name="Denef V.J."/>
            <person name="McMahon K.D."/>
            <person name="Konstantinidis K.T."/>
            <person name="Eloe-Fadrosh E.A."/>
            <person name="Kyrpides N.C."/>
            <person name="Woyke T."/>
        </authorList>
    </citation>
    <scope>NUCLEOTIDE SEQUENCE</scope>
    <source>
        <strain evidence="2">GVMAG-M-3300027892-73</strain>
    </source>
</reference>